<reference evidence="3 4" key="1">
    <citation type="submission" date="2014-02" db="EMBL/GenBank/DDBJ databases">
        <title>Draft genome sequence of Lysinibacillus manganicus DSM 26584T.</title>
        <authorList>
            <person name="Zhang F."/>
            <person name="Wang G."/>
            <person name="Zhang L."/>
        </authorList>
    </citation>
    <scope>NUCLEOTIDE SEQUENCE [LARGE SCALE GENOMIC DNA]</scope>
    <source>
        <strain evidence="3 4">DSM 26584</strain>
    </source>
</reference>
<dbReference type="Pfam" id="PF13333">
    <property type="entry name" value="rve_2"/>
    <property type="match status" value="1"/>
</dbReference>
<dbReference type="PROSITE" id="PS50994">
    <property type="entry name" value="INTEGRASE"/>
    <property type="match status" value="1"/>
</dbReference>
<dbReference type="Proteomes" id="UP000030416">
    <property type="component" value="Unassembled WGS sequence"/>
</dbReference>
<evidence type="ECO:0000259" key="2">
    <source>
        <dbReference type="PROSITE" id="PS50994"/>
    </source>
</evidence>
<dbReference type="InterPro" id="IPR048020">
    <property type="entry name" value="Transpos_IS3"/>
</dbReference>
<keyword evidence="4" id="KW-1185">Reference proteome</keyword>
<dbReference type="PANTHER" id="PTHR46889:SF4">
    <property type="entry name" value="TRANSPOSASE INSO FOR INSERTION SEQUENCE ELEMENT IS911B-RELATED"/>
    <property type="match status" value="1"/>
</dbReference>
<dbReference type="EMBL" id="JPVN01000035">
    <property type="protein sequence ID" value="KGR74732.1"/>
    <property type="molecule type" value="Genomic_DNA"/>
</dbReference>
<dbReference type="NCBIfam" id="NF033516">
    <property type="entry name" value="transpos_IS3"/>
    <property type="match status" value="1"/>
</dbReference>
<dbReference type="Gene3D" id="3.30.420.10">
    <property type="entry name" value="Ribonuclease H-like superfamily/Ribonuclease H"/>
    <property type="match status" value="1"/>
</dbReference>
<comment type="caution">
    <text evidence="3">The sequence shown here is derived from an EMBL/GenBank/DDBJ whole genome shotgun (WGS) entry which is preliminary data.</text>
</comment>
<dbReference type="SUPFAM" id="SSF53098">
    <property type="entry name" value="Ribonuclease H-like"/>
    <property type="match status" value="1"/>
</dbReference>
<sequence length="278" mass="32905">MYELRLNFPVKELIKVAGIARSTYYYQINSFKKTDKYNEIKILIQAIYDEHKGRYGYRRIHLELRNRNIIINHKTVQRLMKELGLKSMVRVKKYRSYKGNVGKIAPNLLNRNFQASKPNEKWVTDVTEFQLFGQKLYLSPVLDLYNGEIIAYNIEHRPVFSLVSKMLDQAFTHLTAEDAPILHSDQGWHYQMKQYRNTLRKHGITQSMSRKGNCLDNAVIENFFGLLKSELVYLSDFKNIEHFKRELENYINYYNHKRIKANLNGQSPVNYRVQTLAA</sequence>
<organism evidence="3 4">
    <name type="scientific">Ureibacillus manganicus DSM 26584</name>
    <dbReference type="NCBI Taxonomy" id="1384049"/>
    <lineage>
        <taxon>Bacteria</taxon>
        <taxon>Bacillati</taxon>
        <taxon>Bacillota</taxon>
        <taxon>Bacilli</taxon>
        <taxon>Bacillales</taxon>
        <taxon>Caryophanaceae</taxon>
        <taxon>Ureibacillus</taxon>
    </lineage>
</organism>
<evidence type="ECO:0000313" key="3">
    <source>
        <dbReference type="EMBL" id="KGR74732.1"/>
    </source>
</evidence>
<dbReference type="InterPro" id="IPR025948">
    <property type="entry name" value="HTH-like_dom"/>
</dbReference>
<dbReference type="eggNOG" id="COG2801">
    <property type="taxonomic scope" value="Bacteria"/>
</dbReference>
<protein>
    <submittedName>
        <fullName evidence="3">Integrase</fullName>
    </submittedName>
</protein>
<dbReference type="InterPro" id="IPR036397">
    <property type="entry name" value="RNaseH_sf"/>
</dbReference>
<dbReference type="AlphaFoldDB" id="A0A0A3IIP5"/>
<dbReference type="InterPro" id="IPR012337">
    <property type="entry name" value="RNaseH-like_sf"/>
</dbReference>
<dbReference type="GO" id="GO:0015074">
    <property type="term" value="P:DNA integration"/>
    <property type="evidence" value="ECO:0007669"/>
    <property type="project" value="InterPro"/>
</dbReference>
<comment type="function">
    <text evidence="1">Involved in the transposition of the insertion sequence.</text>
</comment>
<feature type="domain" description="Integrase catalytic" evidence="2">
    <location>
        <begin position="114"/>
        <end position="276"/>
    </location>
</feature>
<dbReference type="STRING" id="1384049.CD29_18540"/>
<name>A0A0A3IIP5_9BACL</name>
<gene>
    <name evidence="3" type="ORF">CD29_18540</name>
</gene>
<dbReference type="GO" id="GO:0003676">
    <property type="term" value="F:nucleic acid binding"/>
    <property type="evidence" value="ECO:0007669"/>
    <property type="project" value="InterPro"/>
</dbReference>
<dbReference type="InterPro" id="IPR001584">
    <property type="entry name" value="Integrase_cat-core"/>
</dbReference>
<evidence type="ECO:0000313" key="4">
    <source>
        <dbReference type="Proteomes" id="UP000030416"/>
    </source>
</evidence>
<dbReference type="InterPro" id="IPR050900">
    <property type="entry name" value="Transposase_IS3/IS150/IS904"/>
</dbReference>
<dbReference type="PANTHER" id="PTHR46889">
    <property type="entry name" value="TRANSPOSASE INSF FOR INSERTION SEQUENCE IS3B-RELATED"/>
    <property type="match status" value="1"/>
</dbReference>
<accession>A0A0A3IIP5</accession>
<proteinExistence type="predicted"/>
<dbReference type="Pfam" id="PF00665">
    <property type="entry name" value="rve"/>
    <property type="match status" value="1"/>
</dbReference>
<dbReference type="Pfam" id="PF13276">
    <property type="entry name" value="HTH_21"/>
    <property type="match status" value="1"/>
</dbReference>
<evidence type="ECO:0000256" key="1">
    <source>
        <dbReference type="ARBA" id="ARBA00002286"/>
    </source>
</evidence>